<keyword evidence="5" id="KW-1185">Reference proteome</keyword>
<evidence type="ECO:0000313" key="3">
    <source>
        <dbReference type="EMBL" id="KAB7659638.1"/>
    </source>
</evidence>
<dbReference type="EMBL" id="WEHW01000003">
    <property type="protein sequence ID" value="KAB7652451.1"/>
    <property type="molecule type" value="Genomic_DNA"/>
</dbReference>
<dbReference type="EMBL" id="WEHX01000038">
    <property type="protein sequence ID" value="KAB7659638.1"/>
    <property type="molecule type" value="Genomic_DNA"/>
</dbReference>
<dbReference type="AlphaFoldDB" id="A0A6I1EQ62"/>
<evidence type="ECO:0000313" key="2">
    <source>
        <dbReference type="EMBL" id="KAB7652451.1"/>
    </source>
</evidence>
<evidence type="ECO:0000313" key="4">
    <source>
        <dbReference type="Proteomes" id="UP000430564"/>
    </source>
</evidence>
<reference evidence="4 5" key="1">
    <citation type="submission" date="2019-10" db="EMBL/GenBank/DDBJ databases">
        <title>Genome diversity of Sutterella seckii.</title>
        <authorList>
            <person name="Chaplin A.V."/>
            <person name="Sokolova S.R."/>
            <person name="Mosin K.A."/>
            <person name="Ivanova E.L."/>
            <person name="Kochetkova T.O."/>
            <person name="Goltsov A.Y."/>
            <person name="Trofimov D.Y."/>
            <person name="Efimov B.A."/>
        </authorList>
    </citation>
    <scope>NUCLEOTIDE SEQUENCE [LARGE SCALE GENOMIC DNA]</scope>
    <source>
        <strain evidence="2 5">ASD3426</strain>
        <strain evidence="3 4">ASD393</strain>
    </source>
</reference>
<keyword evidence="1" id="KW-0175">Coiled coil</keyword>
<dbReference type="Proteomes" id="UP000469462">
    <property type="component" value="Unassembled WGS sequence"/>
</dbReference>
<dbReference type="OrthoDB" id="9155584at2"/>
<proteinExistence type="predicted"/>
<protein>
    <recommendedName>
        <fullName evidence="6">Cell division protein ZapB</fullName>
    </recommendedName>
</protein>
<dbReference type="Proteomes" id="UP000430564">
    <property type="component" value="Unassembled WGS sequence"/>
</dbReference>
<sequence>MPMKQELERLRALITQLINRLQSERDARIQLANQLEARDAELKHSREQIHEMKRKLDAFLSQLRDGGNA</sequence>
<evidence type="ECO:0008006" key="6">
    <source>
        <dbReference type="Google" id="ProtNLM"/>
    </source>
</evidence>
<name>A0A6I1EQ62_9BURK</name>
<gene>
    <name evidence="3" type="ORF">GBM95_06770</name>
    <name evidence="2" type="ORF">GBM96_02220</name>
</gene>
<feature type="coiled-coil region" evidence="1">
    <location>
        <begin position="4"/>
        <end position="62"/>
    </location>
</feature>
<accession>A0A6I1EQ62</accession>
<evidence type="ECO:0000256" key="1">
    <source>
        <dbReference type="SAM" id="Coils"/>
    </source>
</evidence>
<organism evidence="3 4">
    <name type="scientific">Sutterella seckii</name>
    <dbReference type="NCBI Taxonomy" id="1944635"/>
    <lineage>
        <taxon>Bacteria</taxon>
        <taxon>Pseudomonadati</taxon>
        <taxon>Pseudomonadota</taxon>
        <taxon>Betaproteobacteria</taxon>
        <taxon>Burkholderiales</taxon>
        <taxon>Sutterellaceae</taxon>
        <taxon>Sutterella</taxon>
    </lineage>
</organism>
<evidence type="ECO:0000313" key="5">
    <source>
        <dbReference type="Proteomes" id="UP000469462"/>
    </source>
</evidence>
<comment type="caution">
    <text evidence="3">The sequence shown here is derived from an EMBL/GenBank/DDBJ whole genome shotgun (WGS) entry which is preliminary data.</text>
</comment>